<gene>
    <name evidence="2" type="ORF">EDD27_0675</name>
</gene>
<dbReference type="Proteomes" id="UP000284824">
    <property type="component" value="Unassembled WGS sequence"/>
</dbReference>
<accession>A0A438LXW6</accession>
<organism evidence="2 3">
    <name type="scientific">Nonomuraea polychroma</name>
    <dbReference type="NCBI Taxonomy" id="46176"/>
    <lineage>
        <taxon>Bacteria</taxon>
        <taxon>Bacillati</taxon>
        <taxon>Actinomycetota</taxon>
        <taxon>Actinomycetes</taxon>
        <taxon>Streptosporangiales</taxon>
        <taxon>Streptosporangiaceae</taxon>
        <taxon>Nonomuraea</taxon>
    </lineage>
</organism>
<evidence type="ECO:0000313" key="2">
    <source>
        <dbReference type="EMBL" id="RVX38375.1"/>
    </source>
</evidence>
<sequence length="54" mass="6023">MAIRDTLRAMDESDAPKFRATGEEKALAAGGRKDKGDSLFEYQRAFVMENINEA</sequence>
<evidence type="ECO:0000256" key="1">
    <source>
        <dbReference type="SAM" id="MobiDB-lite"/>
    </source>
</evidence>
<dbReference type="AlphaFoldDB" id="A0A438LXW6"/>
<reference evidence="2 3" key="1">
    <citation type="submission" date="2019-01" db="EMBL/GenBank/DDBJ databases">
        <title>Sequencing the genomes of 1000 actinobacteria strains.</title>
        <authorList>
            <person name="Klenk H.-P."/>
        </authorList>
    </citation>
    <scope>NUCLEOTIDE SEQUENCE [LARGE SCALE GENOMIC DNA]</scope>
    <source>
        <strain evidence="2 3">DSM 43925</strain>
    </source>
</reference>
<feature type="region of interest" description="Disordered" evidence="1">
    <location>
        <begin position="1"/>
        <end position="30"/>
    </location>
</feature>
<dbReference type="EMBL" id="SAUN01000001">
    <property type="protein sequence ID" value="RVX38375.1"/>
    <property type="molecule type" value="Genomic_DNA"/>
</dbReference>
<protein>
    <submittedName>
        <fullName evidence="2">Uncharacterized protein</fullName>
    </submittedName>
</protein>
<keyword evidence="3" id="KW-1185">Reference proteome</keyword>
<comment type="caution">
    <text evidence="2">The sequence shown here is derived from an EMBL/GenBank/DDBJ whole genome shotgun (WGS) entry which is preliminary data.</text>
</comment>
<name>A0A438LXW6_9ACTN</name>
<proteinExistence type="predicted"/>
<evidence type="ECO:0000313" key="3">
    <source>
        <dbReference type="Proteomes" id="UP000284824"/>
    </source>
</evidence>